<dbReference type="OrthoDB" id="6500128at2759"/>
<sequence length="184" mass="20440">MLLRRRKRSYERVNGVLDLARKRAVASRIFFGSTGWNGNVTILMLLGCAFVLSPYRSSQVVLCYPKVLSFVGDLTSLSLYTVYVGSGLQMLISFFSSIMRGVGAGTCIFEIKGRHPIIANGTGKPLDPSHRGLINFKNITSEYPTRKGVGILKDFRLEIGVGESVDLCKPSVQILFLNYAERPW</sequence>
<feature type="transmembrane region" description="Helical" evidence="5">
    <location>
        <begin position="77"/>
        <end position="95"/>
    </location>
</feature>
<keyword evidence="2 5" id="KW-0812">Transmembrane</keyword>
<evidence type="ECO:0000256" key="4">
    <source>
        <dbReference type="ARBA" id="ARBA00023136"/>
    </source>
</evidence>
<dbReference type="GO" id="GO:0005743">
    <property type="term" value="C:mitochondrial inner membrane"/>
    <property type="evidence" value="ECO:0007669"/>
    <property type="project" value="TreeGrafter"/>
</dbReference>
<evidence type="ECO:0000313" key="6">
    <source>
        <dbReference type="EMBL" id="KZT31773.1"/>
    </source>
</evidence>
<evidence type="ECO:0000256" key="1">
    <source>
        <dbReference type="ARBA" id="ARBA00004141"/>
    </source>
</evidence>
<evidence type="ECO:0000256" key="5">
    <source>
        <dbReference type="SAM" id="Phobius"/>
    </source>
</evidence>
<keyword evidence="3 5" id="KW-1133">Transmembrane helix</keyword>
<gene>
    <name evidence="6" type="ORF">SISSUDRAFT_1038207</name>
</gene>
<dbReference type="InterPro" id="IPR027417">
    <property type="entry name" value="P-loop_NTPase"/>
</dbReference>
<feature type="transmembrane region" description="Helical" evidence="5">
    <location>
        <begin position="29"/>
        <end position="52"/>
    </location>
</feature>
<evidence type="ECO:0000313" key="7">
    <source>
        <dbReference type="Proteomes" id="UP000076798"/>
    </source>
</evidence>
<evidence type="ECO:0000256" key="3">
    <source>
        <dbReference type="ARBA" id="ARBA00022989"/>
    </source>
</evidence>
<comment type="subcellular location">
    <subcellularLocation>
        <location evidence="1">Membrane</location>
        <topology evidence="1">Multi-pass membrane protein</topology>
    </subcellularLocation>
</comment>
<dbReference type="PANTHER" id="PTHR43394:SF1">
    <property type="entry name" value="ATP-BINDING CASSETTE SUB-FAMILY B MEMBER 10, MITOCHONDRIAL"/>
    <property type="match status" value="1"/>
</dbReference>
<dbReference type="GO" id="GO:0090374">
    <property type="term" value="P:oligopeptide export from mitochondrion"/>
    <property type="evidence" value="ECO:0007669"/>
    <property type="project" value="TreeGrafter"/>
</dbReference>
<reference evidence="6 7" key="1">
    <citation type="journal article" date="2016" name="Mol. Biol. Evol.">
        <title>Comparative Genomics of Early-Diverging Mushroom-Forming Fungi Provides Insights into the Origins of Lignocellulose Decay Capabilities.</title>
        <authorList>
            <person name="Nagy L.G."/>
            <person name="Riley R."/>
            <person name="Tritt A."/>
            <person name="Adam C."/>
            <person name="Daum C."/>
            <person name="Floudas D."/>
            <person name="Sun H."/>
            <person name="Yadav J.S."/>
            <person name="Pangilinan J."/>
            <person name="Larsson K.H."/>
            <person name="Matsuura K."/>
            <person name="Barry K."/>
            <person name="Labutti K."/>
            <person name="Kuo R."/>
            <person name="Ohm R.A."/>
            <person name="Bhattacharya S.S."/>
            <person name="Shirouzu T."/>
            <person name="Yoshinaga Y."/>
            <person name="Martin F.M."/>
            <person name="Grigoriev I.V."/>
            <person name="Hibbett D.S."/>
        </authorList>
    </citation>
    <scope>NUCLEOTIDE SEQUENCE [LARGE SCALE GENOMIC DNA]</scope>
    <source>
        <strain evidence="6 7">HHB10207 ss-3</strain>
    </source>
</reference>
<keyword evidence="4 5" id="KW-0472">Membrane</keyword>
<keyword evidence="7" id="KW-1185">Reference proteome</keyword>
<dbReference type="GO" id="GO:0015421">
    <property type="term" value="F:ABC-type oligopeptide transporter activity"/>
    <property type="evidence" value="ECO:0007669"/>
    <property type="project" value="TreeGrafter"/>
</dbReference>
<dbReference type="InterPro" id="IPR039421">
    <property type="entry name" value="Type_1_exporter"/>
</dbReference>
<organism evidence="6 7">
    <name type="scientific">Sistotremastrum suecicum HHB10207 ss-3</name>
    <dbReference type="NCBI Taxonomy" id="1314776"/>
    <lineage>
        <taxon>Eukaryota</taxon>
        <taxon>Fungi</taxon>
        <taxon>Dikarya</taxon>
        <taxon>Basidiomycota</taxon>
        <taxon>Agaricomycotina</taxon>
        <taxon>Agaricomycetes</taxon>
        <taxon>Sistotremastrales</taxon>
        <taxon>Sistotremastraceae</taxon>
        <taxon>Sistotremastrum</taxon>
    </lineage>
</organism>
<dbReference type="Proteomes" id="UP000076798">
    <property type="component" value="Unassembled WGS sequence"/>
</dbReference>
<protein>
    <submittedName>
        <fullName evidence="6">Uncharacterized protein</fullName>
    </submittedName>
</protein>
<name>A0A165X2W4_9AGAM</name>
<dbReference type="GO" id="GO:0005524">
    <property type="term" value="F:ATP binding"/>
    <property type="evidence" value="ECO:0007669"/>
    <property type="project" value="InterPro"/>
</dbReference>
<accession>A0A165X2W4</accession>
<dbReference type="EMBL" id="KV428463">
    <property type="protein sequence ID" value="KZT31773.1"/>
    <property type="molecule type" value="Genomic_DNA"/>
</dbReference>
<proteinExistence type="predicted"/>
<dbReference type="AlphaFoldDB" id="A0A165X2W4"/>
<dbReference type="Gene3D" id="1.20.1560.10">
    <property type="entry name" value="ABC transporter type 1, transmembrane domain"/>
    <property type="match status" value="1"/>
</dbReference>
<dbReference type="InterPro" id="IPR036640">
    <property type="entry name" value="ABC1_TM_sf"/>
</dbReference>
<dbReference type="SUPFAM" id="SSF90123">
    <property type="entry name" value="ABC transporter transmembrane region"/>
    <property type="match status" value="1"/>
</dbReference>
<dbReference type="Gene3D" id="3.40.50.300">
    <property type="entry name" value="P-loop containing nucleotide triphosphate hydrolases"/>
    <property type="match status" value="1"/>
</dbReference>
<dbReference type="PANTHER" id="PTHR43394">
    <property type="entry name" value="ATP-DEPENDENT PERMEASE MDL1, MITOCHONDRIAL"/>
    <property type="match status" value="1"/>
</dbReference>
<dbReference type="STRING" id="1314776.A0A165X2W4"/>
<evidence type="ECO:0000256" key="2">
    <source>
        <dbReference type="ARBA" id="ARBA00022692"/>
    </source>
</evidence>